<evidence type="ECO:0000256" key="2">
    <source>
        <dbReference type="SAM" id="MobiDB-lite"/>
    </source>
</evidence>
<feature type="region of interest" description="Disordered" evidence="2">
    <location>
        <begin position="1"/>
        <end position="43"/>
    </location>
</feature>
<evidence type="ECO:0008006" key="5">
    <source>
        <dbReference type="Google" id="ProtNLM"/>
    </source>
</evidence>
<dbReference type="GO" id="GO:0001181">
    <property type="term" value="F:RNA polymerase I general transcription initiation factor activity"/>
    <property type="evidence" value="ECO:0007669"/>
    <property type="project" value="InterPro"/>
</dbReference>
<dbReference type="Pfam" id="PF05327">
    <property type="entry name" value="RRN3"/>
    <property type="match status" value="1"/>
</dbReference>
<organism evidence="3 4">
    <name type="scientific">Chytriomyces confervae</name>
    <dbReference type="NCBI Taxonomy" id="246404"/>
    <lineage>
        <taxon>Eukaryota</taxon>
        <taxon>Fungi</taxon>
        <taxon>Fungi incertae sedis</taxon>
        <taxon>Chytridiomycota</taxon>
        <taxon>Chytridiomycota incertae sedis</taxon>
        <taxon>Chytridiomycetes</taxon>
        <taxon>Chytridiales</taxon>
        <taxon>Chytriomycetaceae</taxon>
        <taxon>Chytriomyces</taxon>
    </lineage>
</organism>
<feature type="compositionally biased region" description="Basic and acidic residues" evidence="2">
    <location>
        <begin position="1"/>
        <end position="11"/>
    </location>
</feature>
<dbReference type="EMBL" id="QEAP01000005">
    <property type="protein sequence ID" value="TPX78346.1"/>
    <property type="molecule type" value="Genomic_DNA"/>
</dbReference>
<feature type="region of interest" description="Disordered" evidence="2">
    <location>
        <begin position="392"/>
        <end position="435"/>
    </location>
</feature>
<dbReference type="STRING" id="246404.A0A507FT75"/>
<dbReference type="OrthoDB" id="26970at2759"/>
<keyword evidence="4" id="KW-1185">Reference proteome</keyword>
<comment type="caution">
    <text evidence="3">The sequence shown here is derived from an EMBL/GenBank/DDBJ whole genome shotgun (WGS) entry which is preliminary data.</text>
</comment>
<dbReference type="Proteomes" id="UP000320333">
    <property type="component" value="Unassembled WGS sequence"/>
</dbReference>
<dbReference type="PANTHER" id="PTHR12790">
    <property type="entry name" value="TRANSCRIPTION INITIATION FACTOR IA RRN3"/>
    <property type="match status" value="1"/>
</dbReference>
<sequence>MSKVDALRKEANPMAKLSRSSSALMSTNGYSNSNTSSTNNTNISASATTSDTAQDLTLALPDGSSVILCIDCDCDSAAAALSRVFSPSPPPASLARASSTPSLLHPQSQFQSQAHQQAHWPPHSMHSHSRLHAQSLAVSWLVHVVSSAPAYPSSHLPNSTQPSNSKNKWRVAAASLSVWLEALAMNVSFMSASASKPLVDAILSCKRWFSDSDLDSKYTARMLADYSHLVQNLVSAHAFLVQPVVNSLVLALRDGRESPAVLSTKYDRIHSVLSSVIRLIPTGLTFMSTILAENFPHKSEHVAVNVWYLKNLMRIVGYAPVLRNSVWALAIDRLMQMDVEIQGALDDLDEDDYNSVLAHCFEIDSASVDPDMMSFMSPKTFATAGRVGAMPDDLRLDDDDFNPPESTDSAGSDTSDDDDDDEDEEEDDETVPVIVTDFRIMSGRLDSMLQYLMTHLSTIFSEAVDSAESDEASGLPSKIKSQKKSPHSSPPSFRGSSNSSDPQSSSFSGTPAKSAAGSEQFLEFFTALLQIFERTVLPTHQCKYIQFLYFHAASLSSACTEAFLVLLAQKTFDSTCPAIIRVAASAYLSSFVARARFVDVQAVLYCLKMMNGWALGYVETYEASVKVGNGGVIADGGKTHAVFYGVVQALLYVFCFRWREIVEAANAGGASLGGGSGGPASEFGSYGRLPVEMNGFPRVVASKFAPLKVCTRTVVAEFAKITHKLDMMYCYTHIQNPVQNQNHLQPPKPGSHHATLKQPARTAIPMKIRKDNRSANNMSYQTASHMSTSFADYALVNDGEDDDITTPTERHRLSNAASMAMSYQDQSSFEAVQQVYNPQDTLGNSCLEAFFPFDPCHLLLSKRVIEREYLEWNEDDDEEGIETAARATGTDALRRDLDVEYISSSFDNQMSISAD</sequence>
<dbReference type="GO" id="GO:0006361">
    <property type="term" value="P:transcription initiation at RNA polymerase I promoter"/>
    <property type="evidence" value="ECO:0007669"/>
    <property type="project" value="InterPro"/>
</dbReference>
<feature type="compositionally biased region" description="Acidic residues" evidence="2">
    <location>
        <begin position="414"/>
        <end position="430"/>
    </location>
</feature>
<evidence type="ECO:0000313" key="3">
    <source>
        <dbReference type="EMBL" id="TPX78346.1"/>
    </source>
</evidence>
<proteinExistence type="inferred from homology"/>
<dbReference type="GO" id="GO:0005634">
    <property type="term" value="C:nucleus"/>
    <property type="evidence" value="ECO:0007669"/>
    <property type="project" value="TreeGrafter"/>
</dbReference>
<name>A0A507FT75_9FUNG</name>
<dbReference type="AlphaFoldDB" id="A0A507FT75"/>
<comment type="similarity">
    <text evidence="1">Belongs to the RRN3 family.</text>
</comment>
<feature type="compositionally biased region" description="Low complexity" evidence="2">
    <location>
        <begin position="26"/>
        <end position="43"/>
    </location>
</feature>
<dbReference type="InterPro" id="IPR007991">
    <property type="entry name" value="RNA_pol_I_trans_ini_fac_RRN3"/>
</dbReference>
<feature type="compositionally biased region" description="Low complexity" evidence="2">
    <location>
        <begin position="93"/>
        <end position="119"/>
    </location>
</feature>
<dbReference type="GO" id="GO:0001042">
    <property type="term" value="F:RNA polymerase I core binding"/>
    <property type="evidence" value="ECO:0007669"/>
    <property type="project" value="TreeGrafter"/>
</dbReference>
<protein>
    <recommendedName>
        <fullName evidence="5">RNA polymerase I-specific transcription initiation factor RRN3</fullName>
    </recommendedName>
</protein>
<evidence type="ECO:0000256" key="1">
    <source>
        <dbReference type="ARBA" id="ARBA00010098"/>
    </source>
</evidence>
<feature type="region of interest" description="Disordered" evidence="2">
    <location>
        <begin position="743"/>
        <end position="764"/>
    </location>
</feature>
<evidence type="ECO:0000313" key="4">
    <source>
        <dbReference type="Proteomes" id="UP000320333"/>
    </source>
</evidence>
<feature type="compositionally biased region" description="Low complexity" evidence="2">
    <location>
        <begin position="490"/>
        <end position="508"/>
    </location>
</feature>
<dbReference type="PANTHER" id="PTHR12790:SF0">
    <property type="entry name" value="RNA POLYMERASE I-SPECIFIC TRANSCRIPTION INITIATION FACTOR RRN3-RELATED"/>
    <property type="match status" value="1"/>
</dbReference>
<feature type="region of interest" description="Disordered" evidence="2">
    <location>
        <begin position="89"/>
        <end position="126"/>
    </location>
</feature>
<accession>A0A507FT75</accession>
<feature type="region of interest" description="Disordered" evidence="2">
    <location>
        <begin position="471"/>
        <end position="512"/>
    </location>
</feature>
<reference evidence="3 4" key="1">
    <citation type="journal article" date="2019" name="Sci. Rep.">
        <title>Comparative genomics of chytrid fungi reveal insights into the obligate biotrophic and pathogenic lifestyle of Synchytrium endobioticum.</title>
        <authorList>
            <person name="van de Vossenberg B.T.L.H."/>
            <person name="Warris S."/>
            <person name="Nguyen H.D.T."/>
            <person name="van Gent-Pelzer M.P.E."/>
            <person name="Joly D.L."/>
            <person name="van de Geest H.C."/>
            <person name="Bonants P.J.M."/>
            <person name="Smith D.S."/>
            <person name="Levesque C.A."/>
            <person name="van der Lee T.A.J."/>
        </authorList>
    </citation>
    <scope>NUCLEOTIDE SEQUENCE [LARGE SCALE GENOMIC DNA]</scope>
    <source>
        <strain evidence="3 4">CBS 675.73</strain>
    </source>
</reference>
<gene>
    <name evidence="3" type="ORF">CcCBS67573_g00361</name>
</gene>